<dbReference type="EMBL" id="JAHLQN010000001">
    <property type="protein sequence ID" value="MBU5626516.1"/>
    <property type="molecule type" value="Genomic_DNA"/>
</dbReference>
<keyword evidence="2" id="KW-1185">Reference proteome</keyword>
<dbReference type="NCBIfam" id="NF047358">
    <property type="entry name" value="TenpIN"/>
    <property type="match status" value="1"/>
</dbReference>
<protein>
    <submittedName>
        <fullName evidence="1">Uncharacterized protein</fullName>
    </submittedName>
</protein>
<dbReference type="InterPro" id="IPR049929">
    <property type="entry name" value="TenpN-like"/>
</dbReference>
<dbReference type="CDD" id="cd17493">
    <property type="entry name" value="toxin_TenpN"/>
    <property type="match status" value="1"/>
</dbReference>
<organism evidence="1 2">
    <name type="scientific">Dysosmobacter acutus</name>
    <dbReference type="NCBI Taxonomy" id="2841504"/>
    <lineage>
        <taxon>Bacteria</taxon>
        <taxon>Bacillati</taxon>
        <taxon>Bacillota</taxon>
        <taxon>Clostridia</taxon>
        <taxon>Eubacteriales</taxon>
        <taxon>Oscillospiraceae</taxon>
        <taxon>Dysosmobacter</taxon>
    </lineage>
</organism>
<reference evidence="1 2" key="1">
    <citation type="submission" date="2021-06" db="EMBL/GenBank/DDBJ databases">
        <authorList>
            <person name="Sun Q."/>
            <person name="Li D."/>
        </authorList>
    </citation>
    <scope>NUCLEOTIDE SEQUENCE [LARGE SCALE GENOMIC DNA]</scope>
    <source>
        <strain evidence="1 2">MSJ-2</strain>
    </source>
</reference>
<evidence type="ECO:0000313" key="2">
    <source>
        <dbReference type="Proteomes" id="UP000787672"/>
    </source>
</evidence>
<dbReference type="Proteomes" id="UP000787672">
    <property type="component" value="Unassembled WGS sequence"/>
</dbReference>
<dbReference type="RefSeq" id="WP_216631997.1">
    <property type="nucleotide sequence ID" value="NZ_JAHLQN010000001.1"/>
</dbReference>
<comment type="caution">
    <text evidence="1">The sequence shown here is derived from an EMBL/GenBank/DDBJ whole genome shotgun (WGS) entry which is preliminary data.</text>
</comment>
<accession>A0ABS6FA55</accession>
<name>A0ABS6FA55_9FIRM</name>
<proteinExistence type="predicted"/>
<gene>
    <name evidence="1" type="ORF">KQI82_06230</name>
</gene>
<evidence type="ECO:0000313" key="1">
    <source>
        <dbReference type="EMBL" id="MBU5626516.1"/>
    </source>
</evidence>
<sequence length="137" mass="16173">MRLIILSEKFYDEYGQCPEILQKKTRPYVCLEVKIRSSTFAIPFRHHIRHKHAFFTCGECGLDYTKAVVIRDKSYISAECPRVEQAEFNALKGMDSRVRKGLADYIALYKKASRYKENRHYANILQCSALQYFEEYI</sequence>